<feature type="domain" description="THIF-type NAD/FAD binding fold" evidence="1">
    <location>
        <begin position="195"/>
        <end position="476"/>
    </location>
</feature>
<dbReference type="InterPro" id="IPR035985">
    <property type="entry name" value="Ubiquitin-activating_enz"/>
</dbReference>
<evidence type="ECO:0000313" key="3">
    <source>
        <dbReference type="Proteomes" id="UP001597094"/>
    </source>
</evidence>
<reference evidence="3" key="1">
    <citation type="journal article" date="2019" name="Int. J. Syst. Evol. Microbiol.">
        <title>The Global Catalogue of Microorganisms (GCM) 10K type strain sequencing project: providing services to taxonomists for standard genome sequencing and annotation.</title>
        <authorList>
            <consortium name="The Broad Institute Genomics Platform"/>
            <consortium name="The Broad Institute Genome Sequencing Center for Infectious Disease"/>
            <person name="Wu L."/>
            <person name="Ma J."/>
        </authorList>
    </citation>
    <scope>NUCLEOTIDE SEQUENCE [LARGE SCALE GENOMIC DNA]</scope>
    <source>
        <strain evidence="3">JCM 31319</strain>
    </source>
</reference>
<organism evidence="2 3">
    <name type="scientific">Pontibacter rugosus</name>
    <dbReference type="NCBI Taxonomy" id="1745966"/>
    <lineage>
        <taxon>Bacteria</taxon>
        <taxon>Pseudomonadati</taxon>
        <taxon>Bacteroidota</taxon>
        <taxon>Cytophagia</taxon>
        <taxon>Cytophagales</taxon>
        <taxon>Hymenobacteraceae</taxon>
        <taxon>Pontibacter</taxon>
    </lineage>
</organism>
<evidence type="ECO:0000259" key="1">
    <source>
        <dbReference type="Pfam" id="PF00899"/>
    </source>
</evidence>
<keyword evidence="3" id="KW-1185">Reference proteome</keyword>
<dbReference type="RefSeq" id="WP_377522993.1">
    <property type="nucleotide sequence ID" value="NZ_JBHTLD010000017.1"/>
</dbReference>
<dbReference type="Proteomes" id="UP001597094">
    <property type="component" value="Unassembled WGS sequence"/>
</dbReference>
<dbReference type="Pfam" id="PF14459">
    <property type="entry name" value="Prok-E2_C"/>
    <property type="match status" value="1"/>
</dbReference>
<sequence>MGLSNFLSKAGAAASQVLQGYTKELFEEILLRQHVCLAFDEQAATSKEGLQTLDLTVRLLARLYPCLELVPLSSNLDSVKSTLEALAQSINPQVAFGNSGTVTVCIVVGKTKVSYNVPTFYLGSDNWITKFSDSEPVLSGGSDNSLAAGAAACIGAANVFRYVFKDYLPNSSLDTTLSMSLVDYRLNAADPVNPDVRKINIGNVHLVGLGAVGNGFVWALRKSPYLEGNVTGVDGESIDLSNLQRYILTDQDSVDCKKTEVVKNSFCSTGLNIAYHPEHWGEYLEQCCDLTLDTVAVGVDSAKDRILVQASLPKIIFNAWTQTNDLGVSRHIDFIKEPCLACMYLPTEEKQSQSQEIAQNLGLIDVEGEGLIRQYLALNLPVDQVLIERIASAKGISVELLKPYIGYQVQAFYSQVVCGGMLMSFSNDTTAPNNVEVPLAFQSAMAGIMLAAEVIVHAGGFRSNPIGTRTRFNLLKPLSKHNSESCDKLIGTNCLCQDEDYKLVYIAKYMGR</sequence>
<accession>A0ABW3SMY9</accession>
<dbReference type="GO" id="GO:0016874">
    <property type="term" value="F:ligase activity"/>
    <property type="evidence" value="ECO:0007669"/>
    <property type="project" value="UniProtKB-KW"/>
</dbReference>
<gene>
    <name evidence="2" type="ORF">ACFQ2O_03515</name>
</gene>
<dbReference type="InterPro" id="IPR032864">
    <property type="entry name" value="Prok-E2_C"/>
</dbReference>
<comment type="caution">
    <text evidence="2">The sequence shown here is derived from an EMBL/GenBank/DDBJ whole genome shotgun (WGS) entry which is preliminary data.</text>
</comment>
<dbReference type="EMBL" id="JBHTLD010000017">
    <property type="protein sequence ID" value="MFD1185262.1"/>
    <property type="molecule type" value="Genomic_DNA"/>
</dbReference>
<dbReference type="SUPFAM" id="SSF69572">
    <property type="entry name" value="Activating enzymes of the ubiquitin-like proteins"/>
    <property type="match status" value="1"/>
</dbReference>
<evidence type="ECO:0000313" key="2">
    <source>
        <dbReference type="EMBL" id="MFD1185262.1"/>
    </source>
</evidence>
<protein>
    <submittedName>
        <fullName evidence="2">E2 ligase fold family C protein</fullName>
    </submittedName>
</protein>
<proteinExistence type="predicted"/>
<dbReference type="InterPro" id="IPR000594">
    <property type="entry name" value="ThiF_NAD_FAD-bd"/>
</dbReference>
<dbReference type="Pfam" id="PF00899">
    <property type="entry name" value="ThiF"/>
    <property type="match status" value="1"/>
</dbReference>
<name>A0ABW3SMY9_9BACT</name>
<keyword evidence="2" id="KW-0436">Ligase</keyword>
<dbReference type="Gene3D" id="3.40.50.720">
    <property type="entry name" value="NAD(P)-binding Rossmann-like Domain"/>
    <property type="match status" value="1"/>
</dbReference>